<reference evidence="1 2" key="1">
    <citation type="submission" date="2015-07" db="EMBL/GenBank/DDBJ databases">
        <title>The genome of Melipona quadrifasciata.</title>
        <authorList>
            <person name="Pan H."/>
            <person name="Kapheim K."/>
        </authorList>
    </citation>
    <scope>NUCLEOTIDE SEQUENCE [LARGE SCALE GENOMIC DNA]</scope>
    <source>
        <strain evidence="1">0111107301</strain>
        <tissue evidence="1">Whole body</tissue>
    </source>
</reference>
<evidence type="ECO:0000313" key="2">
    <source>
        <dbReference type="Proteomes" id="UP000053105"/>
    </source>
</evidence>
<accession>A0A0N0U487</accession>
<name>A0A0N0U487_9HYME</name>
<organism evidence="1 2">
    <name type="scientific">Melipona quadrifasciata</name>
    <dbReference type="NCBI Taxonomy" id="166423"/>
    <lineage>
        <taxon>Eukaryota</taxon>
        <taxon>Metazoa</taxon>
        <taxon>Ecdysozoa</taxon>
        <taxon>Arthropoda</taxon>
        <taxon>Hexapoda</taxon>
        <taxon>Insecta</taxon>
        <taxon>Pterygota</taxon>
        <taxon>Neoptera</taxon>
        <taxon>Endopterygota</taxon>
        <taxon>Hymenoptera</taxon>
        <taxon>Apocrita</taxon>
        <taxon>Aculeata</taxon>
        <taxon>Apoidea</taxon>
        <taxon>Anthophila</taxon>
        <taxon>Apidae</taxon>
        <taxon>Melipona</taxon>
    </lineage>
</organism>
<protein>
    <submittedName>
        <fullName evidence="1">Uncharacterized protein</fullName>
    </submittedName>
</protein>
<dbReference type="Proteomes" id="UP000053105">
    <property type="component" value="Unassembled WGS sequence"/>
</dbReference>
<proteinExistence type="predicted"/>
<dbReference type="AlphaFoldDB" id="A0A0N0U487"/>
<evidence type="ECO:0000313" key="1">
    <source>
        <dbReference type="EMBL" id="KOX70882.1"/>
    </source>
</evidence>
<sequence>MREKFSQDFATRGLKFFDYARVISSNERMITICTGTMWCLSYRTADVHAVFGNSVQLASLSVTIISFKN</sequence>
<keyword evidence="2" id="KW-1185">Reference proteome</keyword>
<gene>
    <name evidence="1" type="ORF">WN51_03310</name>
</gene>
<dbReference type="EMBL" id="KQ435850">
    <property type="protein sequence ID" value="KOX70882.1"/>
    <property type="molecule type" value="Genomic_DNA"/>
</dbReference>